<protein>
    <submittedName>
        <fullName evidence="2">ATPase</fullName>
    </submittedName>
</protein>
<dbReference type="RefSeq" id="WP_076585754.1">
    <property type="nucleotide sequence ID" value="NZ_JABEYA020000001.1"/>
</dbReference>
<reference evidence="3" key="1">
    <citation type="journal article" date="2019" name="Int. J. Syst. Evol. Microbiol.">
        <title>The Global Catalogue of Microorganisms (GCM) 10K type strain sequencing project: providing services to taxonomists for standard genome sequencing and annotation.</title>
        <authorList>
            <consortium name="The Broad Institute Genomics Platform"/>
            <consortium name="The Broad Institute Genome Sequencing Center for Infectious Disease"/>
            <person name="Wu L."/>
            <person name="Ma J."/>
        </authorList>
    </citation>
    <scope>NUCLEOTIDE SEQUENCE [LARGE SCALE GENOMIC DNA]</scope>
    <source>
        <strain evidence="3">CECT 7398</strain>
    </source>
</reference>
<dbReference type="EMBL" id="JAUFQC010000001">
    <property type="protein sequence ID" value="MDN3610778.1"/>
    <property type="molecule type" value="Genomic_DNA"/>
</dbReference>
<dbReference type="Gene3D" id="3.30.70.80">
    <property type="entry name" value="Peptidase S8 propeptide/proteinase inhibitor I9"/>
    <property type="match status" value="1"/>
</dbReference>
<dbReference type="InterPro" id="IPR037045">
    <property type="entry name" value="S8pro/Inhibitor_I9_sf"/>
</dbReference>
<feature type="chain" id="PRO_5047059155" evidence="1">
    <location>
        <begin position="29"/>
        <end position="114"/>
    </location>
</feature>
<feature type="signal peptide" evidence="1">
    <location>
        <begin position="1"/>
        <end position="28"/>
    </location>
</feature>
<evidence type="ECO:0000256" key="1">
    <source>
        <dbReference type="SAM" id="SignalP"/>
    </source>
</evidence>
<name>A0ABT8BXH3_9VIBR</name>
<accession>A0ABT8BXH3</accession>
<evidence type="ECO:0000313" key="2">
    <source>
        <dbReference type="EMBL" id="MDN3610778.1"/>
    </source>
</evidence>
<evidence type="ECO:0000313" key="3">
    <source>
        <dbReference type="Proteomes" id="UP001238540"/>
    </source>
</evidence>
<proteinExistence type="predicted"/>
<keyword evidence="3" id="KW-1185">Reference proteome</keyword>
<sequence>MKKRTRLGFYCAGGISLLITLIPLSSWADNPGFPPVDNRPEQAAEQTRFFVKYHQGTEQQVRDLLRSHDIDVVEQLSAQSVLVISAKKESIEKISTDKRVDYVEPEPIRRLYSQ</sequence>
<gene>
    <name evidence="2" type="ORF">QWZ16_13815</name>
</gene>
<dbReference type="Proteomes" id="UP001238540">
    <property type="component" value="Unassembled WGS sequence"/>
</dbReference>
<organism evidence="2 3">
    <name type="scientific">Vibrio ostreicida</name>
    <dbReference type="NCBI Taxonomy" id="526588"/>
    <lineage>
        <taxon>Bacteria</taxon>
        <taxon>Pseudomonadati</taxon>
        <taxon>Pseudomonadota</taxon>
        <taxon>Gammaproteobacteria</taxon>
        <taxon>Vibrionales</taxon>
        <taxon>Vibrionaceae</taxon>
        <taxon>Vibrio</taxon>
    </lineage>
</organism>
<comment type="caution">
    <text evidence="2">The sequence shown here is derived from an EMBL/GenBank/DDBJ whole genome shotgun (WGS) entry which is preliminary data.</text>
</comment>
<keyword evidence="1" id="KW-0732">Signal</keyword>